<dbReference type="SUPFAM" id="SSF50346">
    <property type="entry name" value="PRC-barrel domain"/>
    <property type="match status" value="2"/>
</dbReference>
<feature type="domain" description="PRC-barrel" evidence="1">
    <location>
        <begin position="149"/>
        <end position="216"/>
    </location>
</feature>
<dbReference type="InterPro" id="IPR011033">
    <property type="entry name" value="PRC_barrel-like_sf"/>
</dbReference>
<dbReference type="EMBL" id="CP014323">
    <property type="protein sequence ID" value="AMJ98819.1"/>
    <property type="molecule type" value="Genomic_DNA"/>
</dbReference>
<dbReference type="Pfam" id="PF05239">
    <property type="entry name" value="PRC"/>
    <property type="match status" value="2"/>
</dbReference>
<organism evidence="2 3">
    <name type="scientific">Alteromonas macleodii</name>
    <name type="common">Pseudoalteromonas macleodii</name>
    <dbReference type="NCBI Taxonomy" id="28108"/>
    <lineage>
        <taxon>Bacteria</taxon>
        <taxon>Pseudomonadati</taxon>
        <taxon>Pseudomonadota</taxon>
        <taxon>Gammaproteobacteria</taxon>
        <taxon>Alteromonadales</taxon>
        <taxon>Alteromonadaceae</taxon>
        <taxon>Alteromonas/Salinimonas group</taxon>
        <taxon>Alteromonas</taxon>
    </lineage>
</organism>
<dbReference type="Proteomes" id="UP000063991">
    <property type="component" value="Chromosome"/>
</dbReference>
<name>A0A126Q2Y6_ALTMA</name>
<protein>
    <recommendedName>
        <fullName evidence="1">PRC-barrel domain-containing protein</fullName>
    </recommendedName>
</protein>
<dbReference type="OrthoDB" id="9793882at2"/>
<reference evidence="2 3" key="1">
    <citation type="submission" date="2015-12" db="EMBL/GenBank/DDBJ databases">
        <authorList>
            <person name="Shamseldin A."/>
            <person name="Moawad H."/>
            <person name="Abd El-Rahim W.M."/>
            <person name="Sadowsky M.J."/>
        </authorList>
    </citation>
    <scope>NUCLEOTIDE SEQUENCE [LARGE SCALE GENOMIC DNA]</scope>
    <source>
        <strain evidence="2 3">D7</strain>
    </source>
</reference>
<proteinExistence type="predicted"/>
<accession>A0A126Q2Y6</accession>
<evidence type="ECO:0000313" key="2">
    <source>
        <dbReference type="EMBL" id="AMJ98819.1"/>
    </source>
</evidence>
<dbReference type="AlphaFoldDB" id="A0A126Q2Y6"/>
<evidence type="ECO:0000259" key="1">
    <source>
        <dbReference type="Pfam" id="PF05239"/>
    </source>
</evidence>
<dbReference type="RefSeq" id="WP_061095291.1">
    <property type="nucleotide sequence ID" value="NZ_CP014323.1"/>
</dbReference>
<dbReference type="GO" id="GO:0030077">
    <property type="term" value="C:plasma membrane light-harvesting complex"/>
    <property type="evidence" value="ECO:0007669"/>
    <property type="project" value="InterPro"/>
</dbReference>
<sequence>MIISSKQLTHFSIHALDDKVGGIRDILFDDETFTVRYLVADTNTWLPLSRKVVISPISVKQLDEDSESVHINMTVDTLKNSPSIDEHKPVSREYEENLFKYFGYGYYWIGPGAWGEFAHPNELVELQRAEESETENPKKSTNHLRAVGEVGGYEVATTTDNVGHISNFVIDTESWKIIMLVVDTNNWLPGGKHLALLPRDIESIDWAAHSVVVNLSHDELVDRPEVESEKISEEGYVPMLCEQLNKTGN</sequence>
<dbReference type="InterPro" id="IPR014747">
    <property type="entry name" value="Bac_photo_RC_H_C"/>
</dbReference>
<dbReference type="Gene3D" id="3.90.50.10">
    <property type="entry name" value="Photosynthetic Reaction Center, subunit H, domain 2"/>
    <property type="match status" value="2"/>
</dbReference>
<feature type="domain" description="PRC-barrel" evidence="1">
    <location>
        <begin position="17"/>
        <end position="71"/>
    </location>
</feature>
<dbReference type="GO" id="GO:0019684">
    <property type="term" value="P:photosynthesis, light reaction"/>
    <property type="evidence" value="ECO:0007669"/>
    <property type="project" value="InterPro"/>
</dbReference>
<dbReference type="InterPro" id="IPR027275">
    <property type="entry name" value="PRC-brl_dom"/>
</dbReference>
<gene>
    <name evidence="2" type="ORF">AVL55_11965</name>
</gene>
<evidence type="ECO:0000313" key="3">
    <source>
        <dbReference type="Proteomes" id="UP000063991"/>
    </source>
</evidence>